<protein>
    <submittedName>
        <fullName evidence="1">Uncharacterized protein</fullName>
    </submittedName>
</protein>
<keyword evidence="2" id="KW-1185">Reference proteome</keyword>
<gene>
    <name evidence="1" type="ORF">H0E87_029719</name>
</gene>
<reference evidence="1" key="1">
    <citation type="journal article" date="2021" name="J. Hered.">
        <title>Genome Assembly of Salicaceae Populus deltoides (Eastern Cottonwood) I-69 Based on Nanopore Sequencing and Hi-C Technologies.</title>
        <authorList>
            <person name="Bai S."/>
            <person name="Wu H."/>
            <person name="Zhang J."/>
            <person name="Pan Z."/>
            <person name="Zhao W."/>
            <person name="Li Z."/>
            <person name="Tong C."/>
        </authorList>
    </citation>
    <scope>NUCLEOTIDE SEQUENCE</scope>
    <source>
        <tissue evidence="1">Leaf</tissue>
    </source>
</reference>
<evidence type="ECO:0000313" key="1">
    <source>
        <dbReference type="EMBL" id="KAH8482383.1"/>
    </source>
</evidence>
<sequence length="126" mass="13774">MASPKLTSLFLSNRKQTKSVRSVSLETLTSVWIEDSNDRDFAKEYVAPPELDRANPNHSISTLSLGSGGCIGSSVSMKHLLVLICSAEDYFGDGQFDGCLPYSGTVQHHDLLRSRSCRPTPTSPTR</sequence>
<dbReference type="AlphaFoldDB" id="A0A8T2WQH1"/>
<proteinExistence type="predicted"/>
<accession>A0A8T2WQH1</accession>
<organism evidence="1 2">
    <name type="scientific">Populus deltoides</name>
    <name type="common">Eastern poplar</name>
    <name type="synonym">Eastern cottonwood</name>
    <dbReference type="NCBI Taxonomy" id="3696"/>
    <lineage>
        <taxon>Eukaryota</taxon>
        <taxon>Viridiplantae</taxon>
        <taxon>Streptophyta</taxon>
        <taxon>Embryophyta</taxon>
        <taxon>Tracheophyta</taxon>
        <taxon>Spermatophyta</taxon>
        <taxon>Magnoliopsida</taxon>
        <taxon>eudicotyledons</taxon>
        <taxon>Gunneridae</taxon>
        <taxon>Pentapetalae</taxon>
        <taxon>rosids</taxon>
        <taxon>fabids</taxon>
        <taxon>Malpighiales</taxon>
        <taxon>Salicaceae</taxon>
        <taxon>Saliceae</taxon>
        <taxon>Populus</taxon>
    </lineage>
</organism>
<dbReference type="EMBL" id="JACEGQ020000018">
    <property type="protein sequence ID" value="KAH8482383.1"/>
    <property type="molecule type" value="Genomic_DNA"/>
</dbReference>
<name>A0A8T2WQH1_POPDE</name>
<dbReference type="Proteomes" id="UP000807159">
    <property type="component" value="Chromosome 18"/>
</dbReference>
<evidence type="ECO:0000313" key="2">
    <source>
        <dbReference type="Proteomes" id="UP000807159"/>
    </source>
</evidence>
<comment type="caution">
    <text evidence="1">The sequence shown here is derived from an EMBL/GenBank/DDBJ whole genome shotgun (WGS) entry which is preliminary data.</text>
</comment>